<feature type="transmembrane region" description="Helical" evidence="1">
    <location>
        <begin position="175"/>
        <end position="201"/>
    </location>
</feature>
<sequence>MDWHRPGWAALLTTAGTGFWLLPGSGRVRGVAVGAFGASLLILVTGMALHAVSRMPRREVEGKISPREWQAWIGLCVNAAGAVCFATRLPLLAEGAGPAARDVAVSLIGLLLAWLVLSRLLAARWKGRVQVDERDRQVEIPAAGWSRGAVVAGLVGLALTFGFSPPGRLQWASHFLIGNLLVFVLACGWLAEHAGMVWMYWRDRSRSQQV</sequence>
<gene>
    <name evidence="2" type="ORF">OK345_01685</name>
</gene>
<comment type="caution">
    <text evidence="2">The sequence shown here is derived from an EMBL/GenBank/DDBJ whole genome shotgun (WGS) entry which is preliminary data.</text>
</comment>
<name>A0ABT3JRV8_9XANT</name>
<evidence type="ECO:0000313" key="2">
    <source>
        <dbReference type="EMBL" id="MCW4471221.1"/>
    </source>
</evidence>
<evidence type="ECO:0000313" key="3">
    <source>
        <dbReference type="Proteomes" id="UP001209922"/>
    </source>
</evidence>
<reference evidence="2 3" key="1">
    <citation type="submission" date="2022-10" db="EMBL/GenBank/DDBJ databases">
        <title>Xanthomonas sp. H13-6.</title>
        <authorList>
            <person name="Liu X."/>
            <person name="Deng Z."/>
            <person name="Jiang Y."/>
            <person name="Yu T."/>
            <person name="Ai J."/>
        </authorList>
    </citation>
    <scope>NUCLEOTIDE SEQUENCE [LARGE SCALE GENOMIC DNA]</scope>
    <source>
        <strain evidence="2 3">H13-6</strain>
    </source>
</reference>
<organism evidence="2 3">
    <name type="scientific">Xanthomonas chitinilytica</name>
    <dbReference type="NCBI Taxonomy" id="2989819"/>
    <lineage>
        <taxon>Bacteria</taxon>
        <taxon>Pseudomonadati</taxon>
        <taxon>Pseudomonadota</taxon>
        <taxon>Gammaproteobacteria</taxon>
        <taxon>Lysobacterales</taxon>
        <taxon>Lysobacteraceae</taxon>
        <taxon>Xanthomonas</taxon>
    </lineage>
</organism>
<accession>A0ABT3JRV8</accession>
<keyword evidence="1" id="KW-0812">Transmembrane</keyword>
<keyword evidence="3" id="KW-1185">Reference proteome</keyword>
<keyword evidence="1" id="KW-0472">Membrane</keyword>
<feature type="transmembrane region" description="Helical" evidence="1">
    <location>
        <begin position="72"/>
        <end position="91"/>
    </location>
</feature>
<dbReference type="EMBL" id="JAPCHY010000001">
    <property type="protein sequence ID" value="MCW4471221.1"/>
    <property type="molecule type" value="Genomic_DNA"/>
</dbReference>
<protein>
    <submittedName>
        <fullName evidence="2">Uncharacterized protein</fullName>
    </submittedName>
</protein>
<feature type="transmembrane region" description="Helical" evidence="1">
    <location>
        <begin position="103"/>
        <end position="122"/>
    </location>
</feature>
<keyword evidence="1" id="KW-1133">Transmembrane helix</keyword>
<proteinExistence type="predicted"/>
<feature type="transmembrane region" description="Helical" evidence="1">
    <location>
        <begin position="7"/>
        <end position="25"/>
    </location>
</feature>
<feature type="transmembrane region" description="Helical" evidence="1">
    <location>
        <begin position="31"/>
        <end position="52"/>
    </location>
</feature>
<evidence type="ECO:0000256" key="1">
    <source>
        <dbReference type="SAM" id="Phobius"/>
    </source>
</evidence>
<dbReference type="Proteomes" id="UP001209922">
    <property type="component" value="Unassembled WGS sequence"/>
</dbReference>
<dbReference type="RefSeq" id="WP_265126161.1">
    <property type="nucleotide sequence ID" value="NZ_JAPCHY010000001.1"/>
</dbReference>
<feature type="transmembrane region" description="Helical" evidence="1">
    <location>
        <begin position="142"/>
        <end position="163"/>
    </location>
</feature>